<dbReference type="RefSeq" id="WP_371439561.1">
    <property type="nucleotide sequence ID" value="NZ_JBHSRS010000084.1"/>
</dbReference>
<sequence>MRPESHTHHYPAKADTVVPARRPSWGQPAVEEPIIDAARISLSAFGTGRSRLRTIAMYLWLRIIRPALTLGVWFIAIWHAWPYVLGTGSQPQALHLLGIYAIVIVVILALMLVIAPLRRWQQRRETPPDEEESSLFAMASYVDVTPSRLSKWQRTKKILVHHDKNGQLRNLTNTGTGRLEAPSRFQQRSKDNSN</sequence>
<proteinExistence type="predicted"/>
<gene>
    <name evidence="3" type="primary">pgaD</name>
    <name evidence="3" type="ORF">ACFQND_21355</name>
</gene>
<evidence type="ECO:0000256" key="1">
    <source>
        <dbReference type="SAM" id="MobiDB-lite"/>
    </source>
</evidence>
<keyword evidence="2" id="KW-1133">Transmembrane helix</keyword>
<name>A0ABW1U3D6_9BURK</name>
<keyword evidence="2" id="KW-0812">Transmembrane</keyword>
<evidence type="ECO:0000313" key="4">
    <source>
        <dbReference type="Proteomes" id="UP001596270"/>
    </source>
</evidence>
<dbReference type="Proteomes" id="UP001596270">
    <property type="component" value="Unassembled WGS sequence"/>
</dbReference>
<evidence type="ECO:0000256" key="2">
    <source>
        <dbReference type="SAM" id="Phobius"/>
    </source>
</evidence>
<feature type="transmembrane region" description="Helical" evidence="2">
    <location>
        <begin position="93"/>
        <end position="115"/>
    </location>
</feature>
<accession>A0ABW1U3D6</accession>
<dbReference type="EMBL" id="JBHSRS010000084">
    <property type="protein sequence ID" value="MFC6283784.1"/>
    <property type="molecule type" value="Genomic_DNA"/>
</dbReference>
<feature type="region of interest" description="Disordered" evidence="1">
    <location>
        <begin position="167"/>
        <end position="194"/>
    </location>
</feature>
<dbReference type="InterPro" id="IPR023829">
    <property type="entry name" value="PGA_PgaD"/>
</dbReference>
<keyword evidence="4" id="KW-1185">Reference proteome</keyword>
<feature type="compositionally biased region" description="Polar residues" evidence="1">
    <location>
        <begin position="167"/>
        <end position="176"/>
    </location>
</feature>
<protein>
    <submittedName>
        <fullName evidence="3">Poly-beta-1,6-N-acetyl-D-glucosamine biosynthesis protein PgaD</fullName>
    </submittedName>
</protein>
<organism evidence="3 4">
    <name type="scientific">Polaromonas aquatica</name>
    <dbReference type="NCBI Taxonomy" id="332657"/>
    <lineage>
        <taxon>Bacteria</taxon>
        <taxon>Pseudomonadati</taxon>
        <taxon>Pseudomonadota</taxon>
        <taxon>Betaproteobacteria</taxon>
        <taxon>Burkholderiales</taxon>
        <taxon>Comamonadaceae</taxon>
        <taxon>Polaromonas</taxon>
    </lineage>
</organism>
<dbReference type="Pfam" id="PF13994">
    <property type="entry name" value="PgaD"/>
    <property type="match status" value="1"/>
</dbReference>
<evidence type="ECO:0000313" key="3">
    <source>
        <dbReference type="EMBL" id="MFC6283784.1"/>
    </source>
</evidence>
<feature type="transmembrane region" description="Helical" evidence="2">
    <location>
        <begin position="59"/>
        <end position="81"/>
    </location>
</feature>
<reference evidence="4" key="1">
    <citation type="journal article" date="2019" name="Int. J. Syst. Evol. Microbiol.">
        <title>The Global Catalogue of Microorganisms (GCM) 10K type strain sequencing project: providing services to taxonomists for standard genome sequencing and annotation.</title>
        <authorList>
            <consortium name="The Broad Institute Genomics Platform"/>
            <consortium name="The Broad Institute Genome Sequencing Center for Infectious Disease"/>
            <person name="Wu L."/>
            <person name="Ma J."/>
        </authorList>
    </citation>
    <scope>NUCLEOTIDE SEQUENCE [LARGE SCALE GENOMIC DNA]</scope>
    <source>
        <strain evidence="4">CCUG 39402</strain>
    </source>
</reference>
<dbReference type="NCBIfam" id="TIGR03940">
    <property type="entry name" value="PGA_PgaD"/>
    <property type="match status" value="1"/>
</dbReference>
<keyword evidence="2" id="KW-0472">Membrane</keyword>
<comment type="caution">
    <text evidence="3">The sequence shown here is derived from an EMBL/GenBank/DDBJ whole genome shotgun (WGS) entry which is preliminary data.</text>
</comment>